<reference evidence="2" key="1">
    <citation type="submission" date="2016-10" db="EMBL/GenBank/DDBJ databases">
        <authorList>
            <person name="Varghese N."/>
            <person name="Submissions S."/>
        </authorList>
    </citation>
    <scope>NUCLEOTIDE SEQUENCE [LARGE SCALE GENOMIC DNA]</scope>
    <source>
        <strain evidence="2">DSM 45501</strain>
    </source>
</reference>
<keyword evidence="2" id="KW-1185">Reference proteome</keyword>
<evidence type="ECO:0000313" key="1">
    <source>
        <dbReference type="EMBL" id="SFT71684.1"/>
    </source>
</evidence>
<proteinExistence type="predicted"/>
<gene>
    <name evidence="1" type="ORF">SAMN04487904_106173</name>
</gene>
<protein>
    <submittedName>
        <fullName evidence="1">Uncharacterized protein</fullName>
    </submittedName>
</protein>
<sequence>MNAADTSIWSFEITPAEGGCLLTQRYVMSELRHGLRVQLAELSEQQAALFLARRRSRLEGGMRHTVRAVKRTVEQAHGRAATD</sequence>
<dbReference type="EMBL" id="FPAT01000006">
    <property type="protein sequence ID" value="SFT71684.1"/>
    <property type="molecule type" value="Genomic_DNA"/>
</dbReference>
<dbReference type="InterPro" id="IPR023393">
    <property type="entry name" value="START-like_dom_sf"/>
</dbReference>
<dbReference type="Proteomes" id="UP000199165">
    <property type="component" value="Unassembled WGS sequence"/>
</dbReference>
<dbReference type="AlphaFoldDB" id="A0A1I7A9U4"/>
<accession>A0A1I7A9U4</accession>
<name>A0A1I7A9U4_9ACTN</name>
<organism evidence="1 2">
    <name type="scientific">Actinopolyspora righensis</name>
    <dbReference type="NCBI Taxonomy" id="995060"/>
    <lineage>
        <taxon>Bacteria</taxon>
        <taxon>Bacillati</taxon>
        <taxon>Actinomycetota</taxon>
        <taxon>Actinomycetes</taxon>
        <taxon>Actinopolysporales</taxon>
        <taxon>Actinopolysporaceae</taxon>
        <taxon>Actinopolyspora</taxon>
        <taxon>Actinopolyspora alba group</taxon>
    </lineage>
</organism>
<evidence type="ECO:0000313" key="2">
    <source>
        <dbReference type="Proteomes" id="UP000199165"/>
    </source>
</evidence>
<dbReference type="Gene3D" id="3.30.530.20">
    <property type="match status" value="1"/>
</dbReference>